<dbReference type="EMBL" id="PVTF01000003">
    <property type="protein sequence ID" value="PRY43715.1"/>
    <property type="molecule type" value="Genomic_DNA"/>
</dbReference>
<name>A0A2T0TDH2_9PSEU</name>
<reference evidence="1 2" key="1">
    <citation type="submission" date="2018-03" db="EMBL/GenBank/DDBJ databases">
        <title>Genomic Encyclopedia of Archaeal and Bacterial Type Strains, Phase II (KMG-II): from individual species to whole genera.</title>
        <authorList>
            <person name="Goeker M."/>
        </authorList>
    </citation>
    <scope>NUCLEOTIDE SEQUENCE [LARGE SCALE GENOMIC DNA]</scope>
    <source>
        <strain evidence="1 2">DSM 44720</strain>
    </source>
</reference>
<sequence>MIAADWYGVEKNSEFSARVKKLAPNIDLLDDADAELVEQLIRRLLANRESAG</sequence>
<dbReference type="AlphaFoldDB" id="A0A2T0TDH2"/>
<protein>
    <submittedName>
        <fullName evidence="1">Uncharacterized protein</fullName>
    </submittedName>
</protein>
<accession>A0A2T0TDH2</accession>
<evidence type="ECO:0000313" key="1">
    <source>
        <dbReference type="EMBL" id="PRY43715.1"/>
    </source>
</evidence>
<keyword evidence="2" id="KW-1185">Reference proteome</keyword>
<comment type="caution">
    <text evidence="1">The sequence shown here is derived from an EMBL/GenBank/DDBJ whole genome shotgun (WGS) entry which is preliminary data.</text>
</comment>
<dbReference type="Proteomes" id="UP000239494">
    <property type="component" value="Unassembled WGS sequence"/>
</dbReference>
<organism evidence="1 2">
    <name type="scientific">Umezawaea tangerina</name>
    <dbReference type="NCBI Taxonomy" id="84725"/>
    <lineage>
        <taxon>Bacteria</taxon>
        <taxon>Bacillati</taxon>
        <taxon>Actinomycetota</taxon>
        <taxon>Actinomycetes</taxon>
        <taxon>Pseudonocardiales</taxon>
        <taxon>Pseudonocardiaceae</taxon>
        <taxon>Umezawaea</taxon>
    </lineage>
</organism>
<gene>
    <name evidence="1" type="ORF">CLV43_103464</name>
</gene>
<proteinExistence type="predicted"/>
<evidence type="ECO:0000313" key="2">
    <source>
        <dbReference type="Proteomes" id="UP000239494"/>
    </source>
</evidence>